<dbReference type="AlphaFoldDB" id="E6VLV9"/>
<evidence type="ECO:0000313" key="2">
    <source>
        <dbReference type="Proteomes" id="UP000001402"/>
    </source>
</evidence>
<dbReference type="Proteomes" id="UP000001402">
    <property type="component" value="Chromosome"/>
</dbReference>
<proteinExistence type="predicted"/>
<dbReference type="KEGG" id="rpx:Rpdx1_2998"/>
<organism evidence="1 2">
    <name type="scientific">Rhodopseudomonas palustris (strain DX-1)</name>
    <dbReference type="NCBI Taxonomy" id="652103"/>
    <lineage>
        <taxon>Bacteria</taxon>
        <taxon>Pseudomonadati</taxon>
        <taxon>Pseudomonadota</taxon>
        <taxon>Alphaproteobacteria</taxon>
        <taxon>Hyphomicrobiales</taxon>
        <taxon>Nitrobacteraceae</taxon>
        <taxon>Rhodopseudomonas</taxon>
    </lineage>
</organism>
<protein>
    <submittedName>
        <fullName evidence="1">Uncharacterized protein</fullName>
    </submittedName>
</protein>
<gene>
    <name evidence="1" type="ordered locus">Rpdx1_2998</name>
</gene>
<dbReference type="HOGENOM" id="CLU_2685440_0_0_5"/>
<accession>E6VLV9</accession>
<evidence type="ECO:0000313" key="1">
    <source>
        <dbReference type="EMBL" id="ADU44579.1"/>
    </source>
</evidence>
<dbReference type="BioCyc" id="RPAL652103:RPDX1_RS25285-MONOMER"/>
<reference evidence="1" key="1">
    <citation type="submission" date="2010-12" db="EMBL/GenBank/DDBJ databases">
        <title>Complete sequence of Rhodopseudomonas palustris DX-1.</title>
        <authorList>
            <consortium name="US DOE Joint Genome Institute"/>
            <person name="Lucas S."/>
            <person name="Copeland A."/>
            <person name="Lapidus A."/>
            <person name="Cheng J.-F."/>
            <person name="Goodwin L."/>
            <person name="Pitluck S."/>
            <person name="Misra M."/>
            <person name="Chertkov O."/>
            <person name="Detter J.C."/>
            <person name="Han C."/>
            <person name="Tapia R."/>
            <person name="Land M."/>
            <person name="Hauser L."/>
            <person name="Kyrpides N."/>
            <person name="Ivanova N."/>
            <person name="Ovchinnikova G."/>
            <person name="Logan B."/>
            <person name="Oda Y."/>
            <person name="Harwood C."/>
            <person name="Woyke T."/>
        </authorList>
    </citation>
    <scope>NUCLEOTIDE SEQUENCE [LARGE SCALE GENOMIC DNA]</scope>
    <source>
        <strain evidence="1">DX-1</strain>
    </source>
</reference>
<sequence length="74" mass="8076">MCKVRRPHCSQCGSRTALARVSPVRSIELRIYECPSCSQTDCYEVSPAPDTVWTLLAGERLAVIIAALKKDGAP</sequence>
<dbReference type="OrthoDB" id="8141058at2"/>
<name>E6VLV9_RHOPX</name>
<dbReference type="EMBL" id="CP002418">
    <property type="protein sequence ID" value="ADU44579.1"/>
    <property type="molecule type" value="Genomic_DNA"/>
</dbReference>